<evidence type="ECO:0000313" key="3">
    <source>
        <dbReference type="Proteomes" id="UP000649617"/>
    </source>
</evidence>
<dbReference type="GO" id="GO:0009982">
    <property type="term" value="F:pseudouridine synthase activity"/>
    <property type="evidence" value="ECO:0007669"/>
    <property type="project" value="InterPro"/>
</dbReference>
<dbReference type="InterPro" id="IPR020103">
    <property type="entry name" value="PsdUridine_synth_cat_dom_sf"/>
</dbReference>
<comment type="caution">
    <text evidence="2">The sequence shown here is derived from an EMBL/GenBank/DDBJ whole genome shotgun (WGS) entry which is preliminary data.</text>
</comment>
<reference evidence="2" key="1">
    <citation type="submission" date="2021-02" db="EMBL/GenBank/DDBJ databases">
        <authorList>
            <person name="Dougan E. K."/>
            <person name="Rhodes N."/>
            <person name="Thang M."/>
            <person name="Chan C."/>
        </authorList>
    </citation>
    <scope>NUCLEOTIDE SEQUENCE</scope>
</reference>
<dbReference type="SUPFAM" id="SSF55120">
    <property type="entry name" value="Pseudouridine synthase"/>
    <property type="match status" value="1"/>
</dbReference>
<evidence type="ECO:0000313" key="2">
    <source>
        <dbReference type="EMBL" id="CAE7767470.1"/>
    </source>
</evidence>
<dbReference type="GO" id="GO:0000455">
    <property type="term" value="P:enzyme-directed rRNA pseudouridine synthesis"/>
    <property type="evidence" value="ECO:0007669"/>
    <property type="project" value="TreeGrafter"/>
</dbReference>
<comment type="similarity">
    <text evidence="1">Belongs to the pseudouridine synthase RluA family.</text>
</comment>
<dbReference type="Gene3D" id="3.30.2350.10">
    <property type="entry name" value="Pseudouridine synthase"/>
    <property type="match status" value="1"/>
</dbReference>
<protein>
    <submittedName>
        <fullName evidence="2">Uncharacterized protein</fullName>
    </submittedName>
</protein>
<accession>A0A812Y913</accession>
<dbReference type="AlphaFoldDB" id="A0A812Y913"/>
<organism evidence="2 3">
    <name type="scientific">Symbiodinium pilosum</name>
    <name type="common">Dinoflagellate</name>
    <dbReference type="NCBI Taxonomy" id="2952"/>
    <lineage>
        <taxon>Eukaryota</taxon>
        <taxon>Sar</taxon>
        <taxon>Alveolata</taxon>
        <taxon>Dinophyceae</taxon>
        <taxon>Suessiales</taxon>
        <taxon>Symbiodiniaceae</taxon>
        <taxon>Symbiodinium</taxon>
    </lineage>
</organism>
<dbReference type="GO" id="GO:0003723">
    <property type="term" value="F:RNA binding"/>
    <property type="evidence" value="ECO:0007669"/>
    <property type="project" value="InterPro"/>
</dbReference>
<dbReference type="PANTHER" id="PTHR21600">
    <property type="entry name" value="MITOCHONDRIAL RNA PSEUDOURIDINE SYNTHASE"/>
    <property type="match status" value="1"/>
</dbReference>
<dbReference type="PANTHER" id="PTHR21600:SF87">
    <property type="entry name" value="RNA PSEUDOURIDYLATE SYNTHASE DOMAIN-CONTAINING PROTEIN 1"/>
    <property type="match status" value="1"/>
</dbReference>
<keyword evidence="3" id="KW-1185">Reference proteome</keyword>
<dbReference type="InterPro" id="IPR050188">
    <property type="entry name" value="RluA_PseudoU_synthase"/>
</dbReference>
<dbReference type="Proteomes" id="UP000649617">
    <property type="component" value="Unassembled WGS sequence"/>
</dbReference>
<sequence length="230" mass="24718">MPGTVCLVSRLDHPTSGVLPLPLGGEGSQPAYWLQAQFAARLVQKETCRGDLLVGIAGRGATHEFVTLKIAAGTPEEYLCLCEGKSLGAVGSSRTIDSPLQTIEVNEFGRHFSRTTVSHNQGRASCTKLEAGLTYTNLTMLAARDAVEVLLSLLSDWEIDMAGCDHSSSLLQVLDRFVVRSGTEIMLLSAKPLTGRTHQIRVHLASVSPADFCFMFAAILDLDACIRVCA</sequence>
<name>A0A812Y913_SYMPI</name>
<gene>
    <name evidence="2" type="ORF">SPIL2461_LOCUS22535</name>
</gene>
<dbReference type="EMBL" id="CAJNIZ010047414">
    <property type="protein sequence ID" value="CAE7767470.1"/>
    <property type="molecule type" value="Genomic_DNA"/>
</dbReference>
<dbReference type="OrthoDB" id="424794at2759"/>
<evidence type="ECO:0000256" key="1">
    <source>
        <dbReference type="ARBA" id="ARBA00010876"/>
    </source>
</evidence>
<proteinExistence type="inferred from homology"/>